<feature type="DNA-binding region" description="OmpR/PhoB-type" evidence="7">
    <location>
        <begin position="130"/>
        <end position="229"/>
    </location>
</feature>
<dbReference type="Proteomes" id="UP000295756">
    <property type="component" value="Chromosome"/>
</dbReference>
<dbReference type="SUPFAM" id="SSF46894">
    <property type="entry name" value="C-terminal effector domain of the bipartite response regulators"/>
    <property type="match status" value="1"/>
</dbReference>
<dbReference type="InterPro" id="IPR001789">
    <property type="entry name" value="Sig_transdc_resp-reg_receiver"/>
</dbReference>
<evidence type="ECO:0000313" key="11">
    <source>
        <dbReference type="Proteomes" id="UP000295756"/>
    </source>
</evidence>
<evidence type="ECO:0000256" key="4">
    <source>
        <dbReference type="ARBA" id="ARBA00023125"/>
    </source>
</evidence>
<feature type="modified residue" description="4-aspartylphosphate" evidence="6">
    <location>
        <position position="52"/>
    </location>
</feature>
<reference evidence="10 11" key="1">
    <citation type="submission" date="2019-03" db="EMBL/GenBank/DDBJ databases">
        <title>Complete Genome Sequence of Leuconostoc kimchii strain NKJ218 Isolated from Homemade Kimchi.</title>
        <authorList>
            <person name="Jung J.Y."/>
            <person name="Jin H.M."/>
            <person name="Jung J.-W."/>
            <person name="Lee S.-Y."/>
            <person name="Ryu B.-G."/>
            <person name="Han S.-S."/>
            <person name="Kang H.K."/>
            <person name="Choi H.W."/>
            <person name="Chung E.J."/>
            <person name="Choi K.-M."/>
        </authorList>
    </citation>
    <scope>NUCLEOTIDE SEQUENCE [LARGE SCALE GENOMIC DNA]</scope>
    <source>
        <strain evidence="10 11">NKJ218</strain>
    </source>
</reference>
<dbReference type="Pfam" id="PF00072">
    <property type="entry name" value="Response_reg"/>
    <property type="match status" value="1"/>
</dbReference>
<dbReference type="PANTHER" id="PTHR48111:SF22">
    <property type="entry name" value="REGULATOR OF RPOS"/>
    <property type="match status" value="1"/>
</dbReference>
<feature type="domain" description="Response regulatory" evidence="8">
    <location>
        <begin position="3"/>
        <end position="116"/>
    </location>
</feature>
<evidence type="ECO:0000259" key="8">
    <source>
        <dbReference type="PROSITE" id="PS50110"/>
    </source>
</evidence>
<accession>A0ABX5SIG2</accession>
<dbReference type="CDD" id="cd00383">
    <property type="entry name" value="trans_reg_C"/>
    <property type="match status" value="1"/>
</dbReference>
<evidence type="ECO:0000256" key="7">
    <source>
        <dbReference type="PROSITE-ProRule" id="PRU01091"/>
    </source>
</evidence>
<dbReference type="PANTHER" id="PTHR48111">
    <property type="entry name" value="REGULATOR OF RPOS"/>
    <property type="match status" value="1"/>
</dbReference>
<feature type="domain" description="OmpR/PhoB-type" evidence="9">
    <location>
        <begin position="130"/>
        <end position="229"/>
    </location>
</feature>
<dbReference type="InterPro" id="IPR016032">
    <property type="entry name" value="Sig_transdc_resp-reg_C-effctor"/>
</dbReference>
<dbReference type="Gene3D" id="1.10.10.10">
    <property type="entry name" value="Winged helix-like DNA-binding domain superfamily/Winged helix DNA-binding domain"/>
    <property type="match status" value="1"/>
</dbReference>
<keyword evidence="5" id="KW-0804">Transcription</keyword>
<evidence type="ECO:0000313" key="10">
    <source>
        <dbReference type="EMBL" id="QBR47139.1"/>
    </source>
</evidence>
<evidence type="ECO:0000259" key="9">
    <source>
        <dbReference type="PROSITE" id="PS51755"/>
    </source>
</evidence>
<dbReference type="Gene3D" id="6.10.250.690">
    <property type="match status" value="1"/>
</dbReference>
<dbReference type="SMART" id="SM00448">
    <property type="entry name" value="REC"/>
    <property type="match status" value="1"/>
</dbReference>
<dbReference type="InterPro" id="IPR011006">
    <property type="entry name" value="CheY-like_superfamily"/>
</dbReference>
<evidence type="ECO:0000256" key="2">
    <source>
        <dbReference type="ARBA" id="ARBA00023012"/>
    </source>
</evidence>
<gene>
    <name evidence="10" type="ORF">EW139_02995</name>
</gene>
<sequence>MSKVLIVEDEENLAKFVGLELKHEGYEVETVLDGRAGLDAALANNYDVILLDLMLPELNGLEVARRLRESKKTPIIMMTARDSVIDRISGLDYGADDYLVKPFAIEELLARIRSLLRRIAIETESNDKHRAIINFKDLRIEKENRIARRDNQIINLTKREYDLLLTLVENINVVQSREQLLKEVWGFDSEVETNVVDVYIRYLRNKIDDPESKASYIQTVRGTGYVMRS</sequence>
<dbReference type="SMART" id="SM00862">
    <property type="entry name" value="Trans_reg_C"/>
    <property type="match status" value="1"/>
</dbReference>
<keyword evidence="11" id="KW-1185">Reference proteome</keyword>
<dbReference type="RefSeq" id="WP_013103281.1">
    <property type="nucleotide sequence ID" value="NZ_CP037939.1"/>
</dbReference>
<dbReference type="InterPro" id="IPR001867">
    <property type="entry name" value="OmpR/PhoB-type_DNA-bd"/>
</dbReference>
<evidence type="ECO:0000256" key="1">
    <source>
        <dbReference type="ARBA" id="ARBA00022553"/>
    </source>
</evidence>
<protein>
    <submittedName>
        <fullName evidence="10">Response regulator transcription factor</fullName>
    </submittedName>
</protein>
<dbReference type="InterPro" id="IPR039420">
    <property type="entry name" value="WalR-like"/>
</dbReference>
<dbReference type="PROSITE" id="PS50110">
    <property type="entry name" value="RESPONSE_REGULATORY"/>
    <property type="match status" value="1"/>
</dbReference>
<dbReference type="PROSITE" id="PS51755">
    <property type="entry name" value="OMPR_PHOB"/>
    <property type="match status" value="1"/>
</dbReference>
<proteinExistence type="predicted"/>
<dbReference type="Gene3D" id="3.40.50.2300">
    <property type="match status" value="1"/>
</dbReference>
<keyword evidence="3" id="KW-0805">Transcription regulation</keyword>
<keyword evidence="1 6" id="KW-0597">Phosphoprotein</keyword>
<keyword evidence="4 7" id="KW-0238">DNA-binding</keyword>
<dbReference type="InterPro" id="IPR036388">
    <property type="entry name" value="WH-like_DNA-bd_sf"/>
</dbReference>
<evidence type="ECO:0000256" key="6">
    <source>
        <dbReference type="PROSITE-ProRule" id="PRU00169"/>
    </source>
</evidence>
<organism evidence="10 11">
    <name type="scientific">Leuconostoc kimchii</name>
    <dbReference type="NCBI Taxonomy" id="136609"/>
    <lineage>
        <taxon>Bacteria</taxon>
        <taxon>Bacillati</taxon>
        <taxon>Bacillota</taxon>
        <taxon>Bacilli</taxon>
        <taxon>Lactobacillales</taxon>
        <taxon>Lactobacillaceae</taxon>
        <taxon>Leuconostoc</taxon>
    </lineage>
</organism>
<dbReference type="SUPFAM" id="SSF52172">
    <property type="entry name" value="CheY-like"/>
    <property type="match status" value="1"/>
</dbReference>
<keyword evidence="2" id="KW-0902">Two-component regulatory system</keyword>
<dbReference type="EMBL" id="CP037939">
    <property type="protein sequence ID" value="QBR47139.1"/>
    <property type="molecule type" value="Genomic_DNA"/>
</dbReference>
<dbReference type="Pfam" id="PF00486">
    <property type="entry name" value="Trans_reg_C"/>
    <property type="match status" value="1"/>
</dbReference>
<name>A0ABX5SIG2_9LACO</name>
<evidence type="ECO:0000256" key="3">
    <source>
        <dbReference type="ARBA" id="ARBA00023015"/>
    </source>
</evidence>
<evidence type="ECO:0000256" key="5">
    <source>
        <dbReference type="ARBA" id="ARBA00023163"/>
    </source>
</evidence>